<dbReference type="STRING" id="282683.SAMN04488105_1364"/>
<proteinExistence type="predicted"/>
<evidence type="ECO:0000313" key="1">
    <source>
        <dbReference type="EMBL" id="SDF61465.1"/>
    </source>
</evidence>
<dbReference type="EMBL" id="FNAV01000036">
    <property type="protein sequence ID" value="SDF61465.1"/>
    <property type="molecule type" value="Genomic_DNA"/>
</dbReference>
<organism evidence="1 2">
    <name type="scientific">Salipiger thiooxidans</name>
    <dbReference type="NCBI Taxonomy" id="282683"/>
    <lineage>
        <taxon>Bacteria</taxon>
        <taxon>Pseudomonadati</taxon>
        <taxon>Pseudomonadota</taxon>
        <taxon>Alphaproteobacteria</taxon>
        <taxon>Rhodobacterales</taxon>
        <taxon>Roseobacteraceae</taxon>
        <taxon>Salipiger</taxon>
    </lineage>
</organism>
<sequence>MAMSAFLKSHYNSPKQVNDRYGPSATTRLAEEAVRLAAPPHVCSEPKVAGAVGSKYVGFTFVDFMIASE</sequence>
<reference evidence="2" key="1">
    <citation type="submission" date="2016-10" db="EMBL/GenBank/DDBJ databases">
        <authorList>
            <person name="Varghese N."/>
            <person name="Submissions S."/>
        </authorList>
    </citation>
    <scope>NUCLEOTIDE SEQUENCE [LARGE SCALE GENOMIC DNA]</scope>
    <source>
        <strain evidence="2">DSM 10146</strain>
    </source>
</reference>
<dbReference type="AlphaFoldDB" id="A0A1G7MI72"/>
<dbReference type="Proteomes" id="UP000198994">
    <property type="component" value="Unassembled WGS sequence"/>
</dbReference>
<evidence type="ECO:0000313" key="2">
    <source>
        <dbReference type="Proteomes" id="UP000198994"/>
    </source>
</evidence>
<accession>A0A1G7MI72</accession>
<gene>
    <name evidence="1" type="ORF">SAMN04488105_1364</name>
</gene>
<name>A0A1G7MI72_9RHOB</name>
<protein>
    <submittedName>
        <fullName evidence="1">Uncharacterized protein</fullName>
    </submittedName>
</protein>
<keyword evidence="2" id="KW-1185">Reference proteome</keyword>